<dbReference type="RefSeq" id="WP_344888395.1">
    <property type="nucleotide sequence ID" value="NZ_BAAAWD010000004.1"/>
</dbReference>
<evidence type="ECO:0000256" key="8">
    <source>
        <dbReference type="ARBA" id="ARBA00023125"/>
    </source>
</evidence>
<evidence type="ECO:0000259" key="11">
    <source>
        <dbReference type="Pfam" id="PF02767"/>
    </source>
</evidence>
<comment type="subunit">
    <text evidence="9">Forms a ring-shaped head-to-tail homodimer around DNA.</text>
</comment>
<evidence type="ECO:0000259" key="12">
    <source>
        <dbReference type="Pfam" id="PF02768"/>
    </source>
</evidence>
<feature type="domain" description="DNA polymerase III beta sliding clamp C-terminal" evidence="12">
    <location>
        <begin position="243"/>
        <end position="360"/>
    </location>
</feature>
<keyword evidence="8" id="KW-0238">DNA-binding</keyword>
<evidence type="ECO:0000259" key="10">
    <source>
        <dbReference type="Pfam" id="PF00712"/>
    </source>
</evidence>
<dbReference type="NCBIfam" id="TIGR00663">
    <property type="entry name" value="dnan"/>
    <property type="match status" value="1"/>
</dbReference>
<dbReference type="InterPro" id="IPR022635">
    <property type="entry name" value="DNA_polIII_beta_C"/>
</dbReference>
<dbReference type="InterPro" id="IPR001001">
    <property type="entry name" value="DNA_polIII_beta"/>
</dbReference>
<dbReference type="EMBL" id="BAAAWD010000004">
    <property type="protein sequence ID" value="GAA2990416.1"/>
    <property type="molecule type" value="Genomic_DNA"/>
</dbReference>
<accession>A0ABP6KBB8</accession>
<comment type="subcellular location">
    <subcellularLocation>
        <location evidence="1 9">Cytoplasm</location>
    </subcellularLocation>
</comment>
<dbReference type="InterPro" id="IPR022637">
    <property type="entry name" value="DNA_polIII_beta_cen"/>
</dbReference>
<name>A0ABP6KBB8_9ACTN</name>
<keyword evidence="6 9" id="KW-0235">DNA replication</keyword>
<evidence type="ECO:0000256" key="7">
    <source>
        <dbReference type="ARBA" id="ARBA00022932"/>
    </source>
</evidence>
<feature type="domain" description="DNA polymerase III beta sliding clamp central" evidence="11">
    <location>
        <begin position="127"/>
        <end position="237"/>
    </location>
</feature>
<evidence type="ECO:0000256" key="4">
    <source>
        <dbReference type="ARBA" id="ARBA00022679"/>
    </source>
</evidence>
<comment type="caution">
    <text evidence="13">The sequence shown here is derived from an EMBL/GenBank/DDBJ whole genome shotgun (WGS) entry which is preliminary data.</text>
</comment>
<dbReference type="Pfam" id="PF00712">
    <property type="entry name" value="DNA_pol3_beta"/>
    <property type="match status" value="1"/>
</dbReference>
<evidence type="ECO:0000313" key="14">
    <source>
        <dbReference type="Proteomes" id="UP001499930"/>
    </source>
</evidence>
<dbReference type="Pfam" id="PF02768">
    <property type="entry name" value="DNA_pol3_beta_3"/>
    <property type="match status" value="1"/>
</dbReference>
<protein>
    <recommendedName>
        <fullName evidence="9">Beta sliding clamp</fullName>
    </recommendedName>
</protein>
<evidence type="ECO:0000256" key="6">
    <source>
        <dbReference type="ARBA" id="ARBA00022705"/>
    </source>
</evidence>
<dbReference type="Pfam" id="PF02767">
    <property type="entry name" value="DNA_pol3_beta_2"/>
    <property type="match status" value="1"/>
</dbReference>
<feature type="domain" description="DNA polymerase III beta sliding clamp N-terminal" evidence="10">
    <location>
        <begin position="1"/>
        <end position="118"/>
    </location>
</feature>
<dbReference type="SUPFAM" id="SSF55979">
    <property type="entry name" value="DNA clamp"/>
    <property type="match status" value="3"/>
</dbReference>
<sequence length="364" mass="38089">MKLTIPHDALADAITWTAHALPQRPSVPVLAGLLLTAGEDELTVAAFDYDTSRRITVGADVAEPGRVLLPGRVLAEVVKALPRQPVELTLSGNEATITCGSARFDLLTMPVDDYPTLPEPPAPIGTVDASTLAAAVSQVAPAAGRDDALPMLTGIRLDADGGQFNLAATDRYRIAARELDWEPAETEPAGALIPGRALADIAKHLPAGPVTIGLTDGLASLTGGGRTTTIRLLDPKFIDYRARLNPGDHTIWAEVDTAPLLAAIKRVVLVAERNTAVRLAWADGEVLVQAGGGDMGRGAETVPADLDGAPLEIAFQPQFLLDGLAGVEGGRARIGMTSPAKPALILPVGDNPTYRYLVMALRLS</sequence>
<keyword evidence="14" id="KW-1185">Reference proteome</keyword>
<evidence type="ECO:0000313" key="13">
    <source>
        <dbReference type="EMBL" id="GAA2990416.1"/>
    </source>
</evidence>
<dbReference type="InterPro" id="IPR022634">
    <property type="entry name" value="DNA_polIII_beta_N"/>
</dbReference>
<evidence type="ECO:0000256" key="5">
    <source>
        <dbReference type="ARBA" id="ARBA00022695"/>
    </source>
</evidence>
<reference evidence="14" key="1">
    <citation type="journal article" date="2019" name="Int. J. Syst. Evol. Microbiol.">
        <title>The Global Catalogue of Microorganisms (GCM) 10K type strain sequencing project: providing services to taxonomists for standard genome sequencing and annotation.</title>
        <authorList>
            <consortium name="The Broad Institute Genomics Platform"/>
            <consortium name="The Broad Institute Genome Sequencing Center for Infectious Disease"/>
            <person name="Wu L."/>
            <person name="Ma J."/>
        </authorList>
    </citation>
    <scope>NUCLEOTIDE SEQUENCE [LARGE SCALE GENOMIC DNA]</scope>
    <source>
        <strain evidence="14">JCM 3106</strain>
    </source>
</reference>
<evidence type="ECO:0000256" key="1">
    <source>
        <dbReference type="ARBA" id="ARBA00004496"/>
    </source>
</evidence>
<evidence type="ECO:0000256" key="2">
    <source>
        <dbReference type="ARBA" id="ARBA00010752"/>
    </source>
</evidence>
<evidence type="ECO:0000256" key="9">
    <source>
        <dbReference type="PIRNR" id="PIRNR000804"/>
    </source>
</evidence>
<keyword evidence="4 9" id="KW-0808">Transferase</keyword>
<proteinExistence type="inferred from homology"/>
<dbReference type="Gene3D" id="3.10.150.10">
    <property type="entry name" value="DNA Polymerase III, subunit A, domain 2"/>
    <property type="match status" value="3"/>
</dbReference>
<organism evidence="13 14">
    <name type="scientific">Streptosporangium longisporum</name>
    <dbReference type="NCBI Taxonomy" id="46187"/>
    <lineage>
        <taxon>Bacteria</taxon>
        <taxon>Bacillati</taxon>
        <taxon>Actinomycetota</taxon>
        <taxon>Actinomycetes</taxon>
        <taxon>Streptosporangiales</taxon>
        <taxon>Streptosporangiaceae</taxon>
        <taxon>Streptosporangium</taxon>
    </lineage>
</organism>
<dbReference type="SMART" id="SM00480">
    <property type="entry name" value="POL3Bc"/>
    <property type="match status" value="1"/>
</dbReference>
<dbReference type="PANTHER" id="PTHR30478:SF0">
    <property type="entry name" value="BETA SLIDING CLAMP"/>
    <property type="match status" value="1"/>
</dbReference>
<dbReference type="Proteomes" id="UP001499930">
    <property type="component" value="Unassembled WGS sequence"/>
</dbReference>
<keyword evidence="7 9" id="KW-0239">DNA-directed DNA polymerase</keyword>
<evidence type="ECO:0000256" key="3">
    <source>
        <dbReference type="ARBA" id="ARBA00022490"/>
    </source>
</evidence>
<dbReference type="PIRSF" id="PIRSF000804">
    <property type="entry name" value="DNA_pol_III_b"/>
    <property type="match status" value="1"/>
</dbReference>
<comment type="function">
    <text evidence="9">Confers DNA tethering and processivity to DNA polymerases and other proteins. Acts as a clamp, forming a ring around DNA (a reaction catalyzed by the clamp-loading complex) which diffuses in an ATP-independent manner freely and bidirectionally along dsDNA. Initially characterized for its ability to contact the catalytic subunit of DNA polymerase III (Pol III), a complex, multichain enzyme responsible for most of the replicative synthesis in bacteria; Pol III exhibits 3'-5' exonuclease proofreading activity. The beta chain is required for initiation of replication as well as for processivity of DNA replication.</text>
</comment>
<dbReference type="PANTHER" id="PTHR30478">
    <property type="entry name" value="DNA POLYMERASE III SUBUNIT BETA"/>
    <property type="match status" value="1"/>
</dbReference>
<comment type="similarity">
    <text evidence="2 9">Belongs to the beta sliding clamp family.</text>
</comment>
<dbReference type="InterPro" id="IPR046938">
    <property type="entry name" value="DNA_clamp_sf"/>
</dbReference>
<keyword evidence="3 9" id="KW-0963">Cytoplasm</keyword>
<keyword evidence="5 9" id="KW-0548">Nucleotidyltransferase</keyword>
<gene>
    <name evidence="13" type="primary">dnaN_1</name>
    <name evidence="13" type="ORF">GCM10017559_08040</name>
</gene>
<dbReference type="CDD" id="cd00140">
    <property type="entry name" value="beta_clamp"/>
    <property type="match status" value="1"/>
</dbReference>